<dbReference type="RefSeq" id="WP_133616131.1">
    <property type="nucleotide sequence ID" value="NZ_SNYA01000002.1"/>
</dbReference>
<protein>
    <recommendedName>
        <fullName evidence="5">DNA polymerase III subunit gamma/tau</fullName>
    </recommendedName>
</protein>
<gene>
    <name evidence="3" type="ORF">EDF62_0930</name>
</gene>
<evidence type="ECO:0008006" key="5">
    <source>
        <dbReference type="Google" id="ProtNLM"/>
    </source>
</evidence>
<dbReference type="EMBL" id="SNYA01000002">
    <property type="protein sequence ID" value="TDP94511.1"/>
    <property type="molecule type" value="Genomic_DNA"/>
</dbReference>
<name>A0A4R6S4F0_9MICO</name>
<keyword evidence="2" id="KW-0812">Transmembrane</keyword>
<accession>A0A4R6S4F0</accession>
<keyword evidence="2" id="KW-0472">Membrane</keyword>
<organism evidence="3 4">
    <name type="scientific">Leucobacter luti</name>
    <dbReference type="NCBI Taxonomy" id="340320"/>
    <lineage>
        <taxon>Bacteria</taxon>
        <taxon>Bacillati</taxon>
        <taxon>Actinomycetota</taxon>
        <taxon>Actinomycetes</taxon>
        <taxon>Micrococcales</taxon>
        <taxon>Microbacteriaceae</taxon>
        <taxon>Leucobacter</taxon>
    </lineage>
</organism>
<reference evidence="3 4" key="1">
    <citation type="submission" date="2019-03" db="EMBL/GenBank/DDBJ databases">
        <title>Genomic analyses of the natural microbiome of Caenorhabditis elegans.</title>
        <authorList>
            <person name="Samuel B."/>
        </authorList>
    </citation>
    <scope>NUCLEOTIDE SEQUENCE [LARGE SCALE GENOMIC DNA]</scope>
    <source>
        <strain evidence="3 4">JUb18</strain>
    </source>
</reference>
<dbReference type="AlphaFoldDB" id="A0A4R6S4F0"/>
<comment type="caution">
    <text evidence="3">The sequence shown here is derived from an EMBL/GenBank/DDBJ whole genome shotgun (WGS) entry which is preliminary data.</text>
</comment>
<dbReference type="OrthoDB" id="4991553at2"/>
<feature type="region of interest" description="Disordered" evidence="1">
    <location>
        <begin position="1"/>
        <end position="31"/>
    </location>
</feature>
<evidence type="ECO:0000256" key="1">
    <source>
        <dbReference type="SAM" id="MobiDB-lite"/>
    </source>
</evidence>
<evidence type="ECO:0000313" key="3">
    <source>
        <dbReference type="EMBL" id="TDP94511.1"/>
    </source>
</evidence>
<dbReference type="Proteomes" id="UP000295601">
    <property type="component" value="Unassembled WGS sequence"/>
</dbReference>
<keyword evidence="2" id="KW-1133">Transmembrane helix</keyword>
<sequence length="172" mass="17142">MRKKTVPVPRESGLASGWTVEAPQGIGDPAVTASADSASALAHASAGDPAGVKDSGTAAETAEATAPPGTQVSNGALVALGVFGGLYLLYTVGWAIVAQAYSEVNAITAAGSGSIGGVLQQIVYWAAPFAPALWFFTALVLSRGGRTARLSLLLAIGAVVLLPLPMLIARGG</sequence>
<feature type="transmembrane region" description="Helical" evidence="2">
    <location>
        <begin position="122"/>
        <end position="141"/>
    </location>
</feature>
<feature type="compositionally biased region" description="Low complexity" evidence="1">
    <location>
        <begin position="56"/>
        <end position="67"/>
    </location>
</feature>
<evidence type="ECO:0000313" key="4">
    <source>
        <dbReference type="Proteomes" id="UP000295601"/>
    </source>
</evidence>
<keyword evidence="4" id="KW-1185">Reference proteome</keyword>
<proteinExistence type="predicted"/>
<evidence type="ECO:0000256" key="2">
    <source>
        <dbReference type="SAM" id="Phobius"/>
    </source>
</evidence>
<feature type="transmembrane region" description="Helical" evidence="2">
    <location>
        <begin position="77"/>
        <end position="102"/>
    </location>
</feature>
<feature type="transmembrane region" description="Helical" evidence="2">
    <location>
        <begin position="150"/>
        <end position="169"/>
    </location>
</feature>
<feature type="region of interest" description="Disordered" evidence="1">
    <location>
        <begin position="45"/>
        <end position="67"/>
    </location>
</feature>